<comment type="caution">
    <text evidence="1">The sequence shown here is derived from an EMBL/GenBank/DDBJ whole genome shotgun (WGS) entry which is preliminary data.</text>
</comment>
<dbReference type="Gene3D" id="1.25.40.10">
    <property type="entry name" value="Tetratricopeptide repeat domain"/>
    <property type="match status" value="1"/>
</dbReference>
<organism evidence="1 2">
    <name type="scientific">Orchesella dallaii</name>
    <dbReference type="NCBI Taxonomy" id="48710"/>
    <lineage>
        <taxon>Eukaryota</taxon>
        <taxon>Metazoa</taxon>
        <taxon>Ecdysozoa</taxon>
        <taxon>Arthropoda</taxon>
        <taxon>Hexapoda</taxon>
        <taxon>Collembola</taxon>
        <taxon>Entomobryomorpha</taxon>
        <taxon>Entomobryoidea</taxon>
        <taxon>Orchesellidae</taxon>
        <taxon>Orchesellinae</taxon>
        <taxon>Orchesella</taxon>
    </lineage>
</organism>
<protein>
    <submittedName>
        <fullName evidence="1">Uncharacterized protein</fullName>
    </submittedName>
</protein>
<dbReference type="InterPro" id="IPR011990">
    <property type="entry name" value="TPR-like_helical_dom_sf"/>
</dbReference>
<dbReference type="EMBL" id="CAXLJM020000058">
    <property type="protein sequence ID" value="CAL8119202.1"/>
    <property type="molecule type" value="Genomic_DNA"/>
</dbReference>
<dbReference type="Pfam" id="PF08238">
    <property type="entry name" value="Sel1"/>
    <property type="match status" value="2"/>
</dbReference>
<dbReference type="SMART" id="SM00671">
    <property type="entry name" value="SEL1"/>
    <property type="match status" value="1"/>
</dbReference>
<evidence type="ECO:0000313" key="2">
    <source>
        <dbReference type="Proteomes" id="UP001642540"/>
    </source>
</evidence>
<proteinExistence type="predicted"/>
<reference evidence="1 2" key="1">
    <citation type="submission" date="2024-08" db="EMBL/GenBank/DDBJ databases">
        <authorList>
            <person name="Cucini C."/>
            <person name="Frati F."/>
        </authorList>
    </citation>
    <scope>NUCLEOTIDE SEQUENCE [LARGE SCALE GENOMIC DNA]</scope>
</reference>
<evidence type="ECO:0000313" key="1">
    <source>
        <dbReference type="EMBL" id="CAL8119202.1"/>
    </source>
</evidence>
<sequence>MKRKKIIRCKEKEVVLVKKDFGMAAEWFKKATENGSGAAANALANLYFNGSGSPKDPKQGHHYLNLAVKFGDPNGVPALVNYYLRTTFIKTV</sequence>
<name>A0ABP1R457_9HEXA</name>
<gene>
    <name evidence="1" type="ORF">ODALV1_LOCUS18441</name>
</gene>
<keyword evidence="2" id="KW-1185">Reference proteome</keyword>
<dbReference type="SUPFAM" id="SSF81901">
    <property type="entry name" value="HCP-like"/>
    <property type="match status" value="1"/>
</dbReference>
<accession>A0ABP1R457</accession>
<dbReference type="Proteomes" id="UP001642540">
    <property type="component" value="Unassembled WGS sequence"/>
</dbReference>
<dbReference type="InterPro" id="IPR006597">
    <property type="entry name" value="Sel1-like"/>
</dbReference>